<dbReference type="SUPFAM" id="SSF53720">
    <property type="entry name" value="ALDH-like"/>
    <property type="match status" value="1"/>
</dbReference>
<dbReference type="InterPro" id="IPR015590">
    <property type="entry name" value="Aldehyde_DH_dom"/>
</dbReference>
<dbReference type="InterPro" id="IPR029510">
    <property type="entry name" value="Ald_DH_CS_GLU"/>
</dbReference>
<sequence>MATITTISPITSEPLLTRTSLTESEIPSVVGRSRTAFEAFQESHPTLESRQQIIKKFLDLLLEKKDEIAKDITEQMGRPIRYTAKEVETAVKRAQFMLRISDDVLKTEVSSEEDAEEGVKKYVTKEPHGVVLSVFAWNYPWLILVNSLIPALLAGNAIIIKPSPQTPTVAETAVQLLESAGLPKDVAQFIHCGDPSIIQTLVVNEDIDVVSFTGSVQGGIAIQKAAAERTIPVILELGGKDPAYVREDVDVAYTAGEIVDGAVFNSGQSCCAIERVYVHESVHDQFVEEVKKVLQGYNIGDPRKQETLLGPVVSKASVERVKEQVEDAVKKGAKVETPEGVFEKSELGGWFVQPELLTGCNHDMEVMREETFGPLIPIMKVSSDEEAIRLMNDSNFGLTASIWSKDIGKAQQLLKKVKAGTAYVNRSDYPAPDLAWTGWKESGKGVSMGWHGWGGAFKVRSWNVKTPGVYQ</sequence>
<keyword evidence="9" id="KW-1185">Reference proteome</keyword>
<keyword evidence="2 6" id="KW-0560">Oxidoreductase</keyword>
<reference evidence="8 9" key="1">
    <citation type="journal article" date="2018" name="Nat. Ecol. Evol.">
        <title>Pezizomycetes genomes reveal the molecular basis of ectomycorrhizal truffle lifestyle.</title>
        <authorList>
            <person name="Murat C."/>
            <person name="Payen T."/>
            <person name="Noel B."/>
            <person name="Kuo A."/>
            <person name="Morin E."/>
            <person name="Chen J."/>
            <person name="Kohler A."/>
            <person name="Krizsan K."/>
            <person name="Balestrini R."/>
            <person name="Da Silva C."/>
            <person name="Montanini B."/>
            <person name="Hainaut M."/>
            <person name="Levati E."/>
            <person name="Barry K.W."/>
            <person name="Belfiori B."/>
            <person name="Cichocki N."/>
            <person name="Clum A."/>
            <person name="Dockter R.B."/>
            <person name="Fauchery L."/>
            <person name="Guy J."/>
            <person name="Iotti M."/>
            <person name="Le Tacon F."/>
            <person name="Lindquist E.A."/>
            <person name="Lipzen A."/>
            <person name="Malagnac F."/>
            <person name="Mello A."/>
            <person name="Molinier V."/>
            <person name="Miyauchi S."/>
            <person name="Poulain J."/>
            <person name="Riccioni C."/>
            <person name="Rubini A."/>
            <person name="Sitrit Y."/>
            <person name="Splivallo R."/>
            <person name="Traeger S."/>
            <person name="Wang M."/>
            <person name="Zifcakova L."/>
            <person name="Wipf D."/>
            <person name="Zambonelli A."/>
            <person name="Paolocci F."/>
            <person name="Nowrousian M."/>
            <person name="Ottonello S."/>
            <person name="Baldrian P."/>
            <person name="Spatafora J.W."/>
            <person name="Henrissat B."/>
            <person name="Nagy L.G."/>
            <person name="Aury J.M."/>
            <person name="Wincker P."/>
            <person name="Grigoriev I.V."/>
            <person name="Bonfante P."/>
            <person name="Martin F.M."/>
        </authorList>
    </citation>
    <scope>NUCLEOTIDE SEQUENCE [LARGE SCALE GENOMIC DNA]</scope>
    <source>
        <strain evidence="8 9">RN42</strain>
    </source>
</reference>
<evidence type="ECO:0000256" key="5">
    <source>
        <dbReference type="PROSITE-ProRule" id="PRU10007"/>
    </source>
</evidence>
<dbReference type="EC" id="1.2.1.3" evidence="3"/>
<dbReference type="GO" id="GO:0004029">
    <property type="term" value="F:aldehyde dehydrogenase (NAD+) activity"/>
    <property type="evidence" value="ECO:0007669"/>
    <property type="project" value="UniProtKB-EC"/>
</dbReference>
<feature type="active site" evidence="5">
    <location>
        <position position="236"/>
    </location>
</feature>
<evidence type="ECO:0000256" key="6">
    <source>
        <dbReference type="RuleBase" id="RU003345"/>
    </source>
</evidence>
<dbReference type="Pfam" id="PF00171">
    <property type="entry name" value="Aldedh"/>
    <property type="match status" value="1"/>
</dbReference>
<comment type="catalytic activity">
    <reaction evidence="4">
        <text>an aldehyde + NAD(+) + H2O = a carboxylate + NADH + 2 H(+)</text>
        <dbReference type="Rhea" id="RHEA:16185"/>
        <dbReference type="ChEBI" id="CHEBI:15377"/>
        <dbReference type="ChEBI" id="CHEBI:15378"/>
        <dbReference type="ChEBI" id="CHEBI:17478"/>
        <dbReference type="ChEBI" id="CHEBI:29067"/>
        <dbReference type="ChEBI" id="CHEBI:57540"/>
        <dbReference type="ChEBI" id="CHEBI:57945"/>
        <dbReference type="EC" id="1.2.1.3"/>
    </reaction>
</comment>
<dbReference type="InterPro" id="IPR016161">
    <property type="entry name" value="Ald_DH/histidinol_DH"/>
</dbReference>
<gene>
    <name evidence="8" type="ORF">BJ508DRAFT_412212</name>
</gene>
<dbReference type="FunFam" id="3.40.309.10:FF:000009">
    <property type="entry name" value="Aldehyde dehydrogenase A"/>
    <property type="match status" value="1"/>
</dbReference>
<dbReference type="Gene3D" id="3.40.605.10">
    <property type="entry name" value="Aldehyde Dehydrogenase, Chain A, domain 1"/>
    <property type="match status" value="1"/>
</dbReference>
<proteinExistence type="inferred from homology"/>
<evidence type="ECO:0000313" key="8">
    <source>
        <dbReference type="EMBL" id="RPA85069.1"/>
    </source>
</evidence>
<evidence type="ECO:0000256" key="1">
    <source>
        <dbReference type="ARBA" id="ARBA00009986"/>
    </source>
</evidence>
<comment type="similarity">
    <text evidence="1 6">Belongs to the aldehyde dehydrogenase family.</text>
</comment>
<dbReference type="AlphaFoldDB" id="A0A3N4IGW5"/>
<evidence type="ECO:0000256" key="2">
    <source>
        <dbReference type="ARBA" id="ARBA00023002"/>
    </source>
</evidence>
<dbReference type="CDD" id="cd07102">
    <property type="entry name" value="ALDH_EDX86601"/>
    <property type="match status" value="1"/>
</dbReference>
<dbReference type="InterPro" id="IPR016163">
    <property type="entry name" value="Ald_DH_C"/>
</dbReference>
<evidence type="ECO:0000313" key="9">
    <source>
        <dbReference type="Proteomes" id="UP000275078"/>
    </source>
</evidence>
<dbReference type="PROSITE" id="PS00687">
    <property type="entry name" value="ALDEHYDE_DEHYDR_GLU"/>
    <property type="match status" value="1"/>
</dbReference>
<dbReference type="STRING" id="1160509.A0A3N4IGW5"/>
<dbReference type="PROSITE" id="PS00070">
    <property type="entry name" value="ALDEHYDE_DEHYDR_CYS"/>
    <property type="match status" value="1"/>
</dbReference>
<evidence type="ECO:0000256" key="4">
    <source>
        <dbReference type="ARBA" id="ARBA00049194"/>
    </source>
</evidence>
<dbReference type="Proteomes" id="UP000275078">
    <property type="component" value="Unassembled WGS sequence"/>
</dbReference>
<feature type="domain" description="Aldehyde dehydrogenase" evidence="7">
    <location>
        <begin position="3"/>
        <end position="453"/>
    </location>
</feature>
<evidence type="ECO:0000256" key="3">
    <source>
        <dbReference type="ARBA" id="ARBA00024226"/>
    </source>
</evidence>
<dbReference type="InterPro" id="IPR016160">
    <property type="entry name" value="Ald_DH_CS_CYS"/>
</dbReference>
<dbReference type="PANTHER" id="PTHR11699">
    <property type="entry name" value="ALDEHYDE DEHYDROGENASE-RELATED"/>
    <property type="match status" value="1"/>
</dbReference>
<dbReference type="OrthoDB" id="310895at2759"/>
<organism evidence="8 9">
    <name type="scientific">Ascobolus immersus RN42</name>
    <dbReference type="NCBI Taxonomy" id="1160509"/>
    <lineage>
        <taxon>Eukaryota</taxon>
        <taxon>Fungi</taxon>
        <taxon>Dikarya</taxon>
        <taxon>Ascomycota</taxon>
        <taxon>Pezizomycotina</taxon>
        <taxon>Pezizomycetes</taxon>
        <taxon>Pezizales</taxon>
        <taxon>Ascobolaceae</taxon>
        <taxon>Ascobolus</taxon>
    </lineage>
</organism>
<dbReference type="EMBL" id="ML119655">
    <property type="protein sequence ID" value="RPA85069.1"/>
    <property type="molecule type" value="Genomic_DNA"/>
</dbReference>
<dbReference type="Gene3D" id="3.40.309.10">
    <property type="entry name" value="Aldehyde Dehydrogenase, Chain A, domain 2"/>
    <property type="match status" value="1"/>
</dbReference>
<accession>A0A3N4IGW5</accession>
<name>A0A3N4IGW5_ASCIM</name>
<evidence type="ECO:0000259" key="7">
    <source>
        <dbReference type="Pfam" id="PF00171"/>
    </source>
</evidence>
<dbReference type="InterPro" id="IPR016162">
    <property type="entry name" value="Ald_DH_N"/>
</dbReference>
<protein>
    <recommendedName>
        <fullName evidence="3">aldehyde dehydrogenase (NAD(+))</fullName>
        <ecNumber evidence="3">1.2.1.3</ecNumber>
    </recommendedName>
</protein>